<dbReference type="Gene3D" id="1.10.1220.10">
    <property type="entry name" value="Met repressor-like"/>
    <property type="match status" value="1"/>
</dbReference>
<name>G0EFY1_PYRF1</name>
<dbReference type="OrthoDB" id="14438at2157"/>
<gene>
    <name evidence="2" type="ordered locus">Pyrfu_1222</name>
</gene>
<proteinExistence type="predicted"/>
<dbReference type="KEGG" id="pfm:Pyrfu_1222"/>
<dbReference type="InterPro" id="IPR002145">
    <property type="entry name" value="CopG"/>
</dbReference>
<sequence length="57" mass="6726">MRVVTFKVDEELLEKLDTYARLKGITRSEAIRRAIEKLLREEEPRIAPTPKIIRIYG</sequence>
<dbReference type="CDD" id="cd22231">
    <property type="entry name" value="RHH_NikR_HicB-like"/>
    <property type="match status" value="1"/>
</dbReference>
<dbReference type="eggNOG" id="arCOG03846">
    <property type="taxonomic scope" value="Archaea"/>
</dbReference>
<dbReference type="InterPro" id="IPR013321">
    <property type="entry name" value="Arc_rbn_hlx_hlx"/>
</dbReference>
<evidence type="ECO:0000313" key="3">
    <source>
        <dbReference type="Proteomes" id="UP000001037"/>
    </source>
</evidence>
<evidence type="ECO:0000313" key="2">
    <source>
        <dbReference type="EMBL" id="AEM39082.1"/>
    </source>
</evidence>
<reference evidence="2 3" key="1">
    <citation type="journal article" date="2011" name="Stand. Genomic Sci.">
        <title>Complete genome sequence of the hyperthermophilic chemolithoautotroph Pyrolobus fumarii type strain (1A).</title>
        <authorList>
            <person name="Anderson I."/>
            <person name="Goker M."/>
            <person name="Nolan M."/>
            <person name="Lucas S."/>
            <person name="Hammon N."/>
            <person name="Deshpande S."/>
            <person name="Cheng J.F."/>
            <person name="Tapia R."/>
            <person name="Han C."/>
            <person name="Goodwin L."/>
            <person name="Pitluck S."/>
            <person name="Huntemann M."/>
            <person name="Liolios K."/>
            <person name="Ivanova N."/>
            <person name="Pagani I."/>
            <person name="Mavromatis K."/>
            <person name="Ovchinikova G."/>
            <person name="Pati A."/>
            <person name="Chen A."/>
            <person name="Palaniappan K."/>
            <person name="Land M."/>
            <person name="Hauser L."/>
            <person name="Brambilla E.M."/>
            <person name="Huber H."/>
            <person name="Yasawong M."/>
            <person name="Rohde M."/>
            <person name="Spring S."/>
            <person name="Abt B."/>
            <person name="Sikorski J."/>
            <person name="Wirth R."/>
            <person name="Detter J.C."/>
            <person name="Woyke T."/>
            <person name="Bristow J."/>
            <person name="Eisen J.A."/>
            <person name="Markowitz V."/>
            <person name="Hugenholtz P."/>
            <person name="Kyrpides N.C."/>
            <person name="Klenk H.P."/>
            <person name="Lapidus A."/>
        </authorList>
    </citation>
    <scope>NUCLEOTIDE SEQUENCE [LARGE SCALE GENOMIC DNA]</scope>
    <source>
        <strain evidence="3">DSM 11204 / 1A</strain>
    </source>
</reference>
<dbReference type="InterPro" id="IPR010985">
    <property type="entry name" value="Ribbon_hlx_hlx"/>
</dbReference>
<dbReference type="HOGENOM" id="CLU_206914_0_0_2"/>
<dbReference type="RefSeq" id="WP_014026759.1">
    <property type="nucleotide sequence ID" value="NC_015931.1"/>
</dbReference>
<dbReference type="Proteomes" id="UP000001037">
    <property type="component" value="Chromosome"/>
</dbReference>
<accession>G0EFY1</accession>
<dbReference type="GO" id="GO:0006355">
    <property type="term" value="P:regulation of DNA-templated transcription"/>
    <property type="evidence" value="ECO:0007669"/>
    <property type="project" value="InterPro"/>
</dbReference>
<organism evidence="2 3">
    <name type="scientific">Pyrolobus fumarii (strain DSM 11204 / 1A)</name>
    <dbReference type="NCBI Taxonomy" id="694429"/>
    <lineage>
        <taxon>Archaea</taxon>
        <taxon>Thermoproteota</taxon>
        <taxon>Thermoprotei</taxon>
        <taxon>Desulfurococcales</taxon>
        <taxon>Pyrodictiaceae</taxon>
        <taxon>Pyrolobus</taxon>
    </lineage>
</organism>
<evidence type="ECO:0000259" key="1">
    <source>
        <dbReference type="Pfam" id="PF01402"/>
    </source>
</evidence>
<dbReference type="EMBL" id="CP002838">
    <property type="protein sequence ID" value="AEM39082.1"/>
    <property type="molecule type" value="Genomic_DNA"/>
</dbReference>
<dbReference type="Pfam" id="PF01402">
    <property type="entry name" value="RHH_1"/>
    <property type="match status" value="1"/>
</dbReference>
<dbReference type="SUPFAM" id="SSF47598">
    <property type="entry name" value="Ribbon-helix-helix"/>
    <property type="match status" value="1"/>
</dbReference>
<dbReference type="GeneID" id="32176522"/>
<dbReference type="AlphaFoldDB" id="G0EFY1"/>
<dbReference type="STRING" id="694429.Pyrfu_1222"/>
<feature type="domain" description="Ribbon-helix-helix protein CopG" evidence="1">
    <location>
        <begin position="3"/>
        <end position="42"/>
    </location>
</feature>
<protein>
    <recommendedName>
        <fullName evidence="1">Ribbon-helix-helix protein CopG domain-containing protein</fullName>
    </recommendedName>
</protein>
<dbReference type="InParanoid" id="G0EFY1"/>
<keyword evidence="3" id="KW-1185">Reference proteome</keyword>